<evidence type="ECO:0000313" key="2">
    <source>
        <dbReference type="Proteomes" id="UP001174936"/>
    </source>
</evidence>
<evidence type="ECO:0000313" key="1">
    <source>
        <dbReference type="EMBL" id="KAK0645680.1"/>
    </source>
</evidence>
<reference evidence="1" key="1">
    <citation type="submission" date="2023-06" db="EMBL/GenBank/DDBJ databases">
        <title>Genome-scale phylogeny and comparative genomics of the fungal order Sordariales.</title>
        <authorList>
            <consortium name="Lawrence Berkeley National Laboratory"/>
            <person name="Hensen N."/>
            <person name="Bonometti L."/>
            <person name="Westerberg I."/>
            <person name="Brannstrom I.O."/>
            <person name="Guillou S."/>
            <person name="Cros-Aarteil S."/>
            <person name="Calhoun S."/>
            <person name="Haridas S."/>
            <person name="Kuo A."/>
            <person name="Mondo S."/>
            <person name="Pangilinan J."/>
            <person name="Riley R."/>
            <person name="Labutti K."/>
            <person name="Andreopoulos B."/>
            <person name="Lipzen A."/>
            <person name="Chen C."/>
            <person name="Yanf M."/>
            <person name="Daum C."/>
            <person name="Ng V."/>
            <person name="Clum A."/>
            <person name="Steindorff A."/>
            <person name="Ohm R."/>
            <person name="Martin F."/>
            <person name="Silar P."/>
            <person name="Natvig D."/>
            <person name="Lalanne C."/>
            <person name="Gautier V."/>
            <person name="Ament-Velasquez S.L."/>
            <person name="Kruys A."/>
            <person name="Hutchinson M.I."/>
            <person name="Powell A.J."/>
            <person name="Barry K."/>
            <person name="Miller A.N."/>
            <person name="Grigoriev I.V."/>
            <person name="Debuchy R."/>
            <person name="Gladieux P."/>
            <person name="Thoren M.H."/>
            <person name="Johannesson H."/>
        </authorList>
    </citation>
    <scope>NUCLEOTIDE SEQUENCE</scope>
    <source>
        <strain evidence="1">SMH2532-1</strain>
    </source>
</reference>
<gene>
    <name evidence="1" type="ORF">B0T16DRAFT_144916</name>
</gene>
<dbReference type="AlphaFoldDB" id="A0AA40CP07"/>
<proteinExistence type="predicted"/>
<organism evidence="1 2">
    <name type="scientific">Cercophora newfieldiana</name>
    <dbReference type="NCBI Taxonomy" id="92897"/>
    <lineage>
        <taxon>Eukaryota</taxon>
        <taxon>Fungi</taxon>
        <taxon>Dikarya</taxon>
        <taxon>Ascomycota</taxon>
        <taxon>Pezizomycotina</taxon>
        <taxon>Sordariomycetes</taxon>
        <taxon>Sordariomycetidae</taxon>
        <taxon>Sordariales</taxon>
        <taxon>Lasiosphaeriaceae</taxon>
        <taxon>Cercophora</taxon>
    </lineage>
</organism>
<comment type="caution">
    <text evidence="1">The sequence shown here is derived from an EMBL/GenBank/DDBJ whole genome shotgun (WGS) entry which is preliminary data.</text>
</comment>
<keyword evidence="2" id="KW-1185">Reference proteome</keyword>
<dbReference type="Proteomes" id="UP001174936">
    <property type="component" value="Unassembled WGS sequence"/>
</dbReference>
<dbReference type="EMBL" id="JAULSV010000004">
    <property type="protein sequence ID" value="KAK0645680.1"/>
    <property type="molecule type" value="Genomic_DNA"/>
</dbReference>
<name>A0AA40CP07_9PEZI</name>
<accession>A0AA40CP07</accession>
<protein>
    <submittedName>
        <fullName evidence="1">Uncharacterized protein</fullName>
    </submittedName>
</protein>
<sequence>MHIAIASKNPLSSAESQSQNLSSLCPDRAQELRSLTSPDSCTPVEIFQGLRGATLRFRSAIGEDCSWVRTFTHANSIWSLTLVRDIEGPFCCHTIFGEALLWERRGDFAAPSLATCSLGLRSGCLGGASPRSLVSNYRSTSAASAGTKSVKPNLTSPLRVSWLCLSLSCLTSRWAVIIEPLLSHVDRVWQPKRVLMLFTVSQTRGKLPSIAKTRQPALCWRVSTPMPCQRPASLLARPCRASLSVLGPFRRWGCPGEDDRSSLAIPCCTAPAEWYPGASHGRCKRLSRNLGSAPPNITSVRP</sequence>